<reference evidence="3" key="2">
    <citation type="journal article" date="2023" name="IMA Fungus">
        <title>Comparative genomic study of the Penicillium genus elucidates a diverse pangenome and 15 lateral gene transfer events.</title>
        <authorList>
            <person name="Petersen C."/>
            <person name="Sorensen T."/>
            <person name="Nielsen M.R."/>
            <person name="Sondergaard T.E."/>
            <person name="Sorensen J.L."/>
            <person name="Fitzpatrick D.A."/>
            <person name="Frisvad J.C."/>
            <person name="Nielsen K.L."/>
        </authorList>
    </citation>
    <scope>NUCLEOTIDE SEQUENCE</scope>
    <source>
        <strain evidence="3">IBT 20477</strain>
    </source>
</reference>
<dbReference type="AlphaFoldDB" id="A0A9W9TAM3"/>
<proteinExistence type="predicted"/>
<keyword evidence="1" id="KW-0472">Membrane</keyword>
<feature type="transmembrane region" description="Helical" evidence="1">
    <location>
        <begin position="671"/>
        <end position="694"/>
    </location>
</feature>
<feature type="transmembrane region" description="Helical" evidence="1">
    <location>
        <begin position="544"/>
        <end position="566"/>
    </location>
</feature>
<accession>A0A9W9TAM3</accession>
<dbReference type="EMBL" id="JAPQKQ010000001">
    <property type="protein sequence ID" value="KAJ5214640.1"/>
    <property type="molecule type" value="Genomic_DNA"/>
</dbReference>
<dbReference type="OrthoDB" id="5429634at2759"/>
<evidence type="ECO:0000313" key="3">
    <source>
        <dbReference type="EMBL" id="KAJ5214640.1"/>
    </source>
</evidence>
<gene>
    <name evidence="3" type="ORF">N7449_001809</name>
</gene>
<keyword evidence="1" id="KW-0812">Transmembrane</keyword>
<feature type="transmembrane region" description="Helical" evidence="1">
    <location>
        <begin position="56"/>
        <end position="83"/>
    </location>
</feature>
<evidence type="ECO:0000256" key="1">
    <source>
        <dbReference type="SAM" id="Phobius"/>
    </source>
</evidence>
<protein>
    <recommendedName>
        <fullName evidence="2">DUF6536 domain-containing protein</fullName>
    </recommendedName>
</protein>
<reference evidence="3" key="1">
    <citation type="submission" date="2022-11" db="EMBL/GenBank/DDBJ databases">
        <authorList>
            <person name="Petersen C."/>
        </authorList>
    </citation>
    <scope>NUCLEOTIDE SEQUENCE</scope>
    <source>
        <strain evidence="3">IBT 20477</strain>
    </source>
</reference>
<evidence type="ECO:0000259" key="2">
    <source>
        <dbReference type="Pfam" id="PF20163"/>
    </source>
</evidence>
<dbReference type="Pfam" id="PF20163">
    <property type="entry name" value="DUF6536"/>
    <property type="match status" value="1"/>
</dbReference>
<keyword evidence="4" id="KW-1185">Reference proteome</keyword>
<dbReference type="InterPro" id="IPR046623">
    <property type="entry name" value="DUF6536"/>
</dbReference>
<feature type="transmembrane region" description="Helical" evidence="1">
    <location>
        <begin position="111"/>
        <end position="130"/>
    </location>
</feature>
<feature type="transmembrane region" description="Helical" evidence="1">
    <location>
        <begin position="436"/>
        <end position="461"/>
    </location>
</feature>
<dbReference type="Proteomes" id="UP001150942">
    <property type="component" value="Unassembled WGS sequence"/>
</dbReference>
<organism evidence="3 4">
    <name type="scientific">Penicillium cf. viridicatum</name>
    <dbReference type="NCBI Taxonomy" id="2972119"/>
    <lineage>
        <taxon>Eukaryota</taxon>
        <taxon>Fungi</taxon>
        <taxon>Dikarya</taxon>
        <taxon>Ascomycota</taxon>
        <taxon>Pezizomycotina</taxon>
        <taxon>Eurotiomycetes</taxon>
        <taxon>Eurotiomycetidae</taxon>
        <taxon>Eurotiales</taxon>
        <taxon>Aspergillaceae</taxon>
        <taxon>Penicillium</taxon>
    </lineage>
</organism>
<dbReference type="PANTHER" id="PTHR35395">
    <property type="entry name" value="DUF6536 DOMAIN-CONTAINING PROTEIN"/>
    <property type="match status" value="1"/>
</dbReference>
<feature type="domain" description="DUF6536" evidence="2">
    <location>
        <begin position="53"/>
        <end position="209"/>
    </location>
</feature>
<keyword evidence="1" id="KW-1133">Transmembrane helix</keyword>
<comment type="caution">
    <text evidence="3">The sequence shown here is derived from an EMBL/GenBank/DDBJ whole genome shotgun (WGS) entry which is preliminary data.</text>
</comment>
<name>A0A9W9TAM3_9EURO</name>
<sequence>MFPKRQQHDAEETIRKSQPLSVFKSWSWFPNCSKEPKNEVQQISTKPNPVRRWIKGVVICSWIIGGVLALNIILTVIAAGLAYSWNSGQTFSFASLYKGKCSTSKKWTTGLHLMINILSTALLGASNYCMQCLAAPSREQVDKAHNQKTWVRIGVPNIIDLVRYQTGKRRFLGLILLITSLPIHLIYNSAVYFSIGPTEYSVVAAQDKLIQEHGNTTEFEQCFTENVGMELPSFNSAIRDGSFNTLSKQECVDIFAQDYASGYGTIVLVTKDSMPQNESVAWVGTGNSQDFEGGNSQFSWLCDEQYPCTKSIAEENTHNWTVRALTWSRPTIRLSVPIPGGIYESRGWLDVGHYGIPETEDYNHLDDILDRYPSLEELQAELDNPSGWVNSSFPGSVIVRKGEPECTYPRVYGKQTPRSYSIDHCMTLPVKETCQLFFSPPICLIVIGCNIVKLICALLAARENRKDIFLTTGDAIASFLAKPDPATEGVCLLSGSLIKKRTQGWRKYKGRERKYLDLLETKQVTPLRLPPRKRWFQAASISRWVYTIILFVCMLIPSVIVLRLGLLNYNKASKSKNLWDSGLGDASTGTTLAGLSIPGTASGIFSMIFLANVPQILVSLAYFFYNGLLTCMLGAVEYDNYAIAQKPLRVSWPRGAQRSTYYLSLPYRYSVPLLIVSAVLHWLVSQSFFFVQVIPFDRQGVPQRISPNVLVTCGYSPVAIIFGIIVGGLLPIVAVLLGLRRFRSHMPLAGQCSAAISAACHPMTTAVDHALKPVQWGEVPDSVLSHGMFSNAITTVVECDARSSVGSDEQRPSLATEQDRNESRAVGFLHCSFTSEDVSEPSTSRLYL</sequence>
<feature type="transmembrane region" description="Helical" evidence="1">
    <location>
        <begin position="171"/>
        <end position="193"/>
    </location>
</feature>
<feature type="transmembrane region" description="Helical" evidence="1">
    <location>
        <begin position="714"/>
        <end position="739"/>
    </location>
</feature>
<evidence type="ECO:0000313" key="4">
    <source>
        <dbReference type="Proteomes" id="UP001150942"/>
    </source>
</evidence>
<dbReference type="PANTHER" id="PTHR35395:SF1">
    <property type="entry name" value="DUF6536 DOMAIN-CONTAINING PROTEIN"/>
    <property type="match status" value="1"/>
</dbReference>